<dbReference type="InParanoid" id="W7XGP8"/>
<evidence type="ECO:0000313" key="1">
    <source>
        <dbReference type="EMBL" id="EWS76213.1"/>
    </source>
</evidence>
<dbReference type="GeneID" id="24437672"/>
<dbReference type="RefSeq" id="XP_012651260.1">
    <property type="nucleotide sequence ID" value="XM_012795806.1"/>
</dbReference>
<accession>W7XGP8</accession>
<name>W7XGP8_TETTS</name>
<dbReference type="AlphaFoldDB" id="W7XGP8"/>
<organism evidence="1 2">
    <name type="scientific">Tetrahymena thermophila (strain SB210)</name>
    <dbReference type="NCBI Taxonomy" id="312017"/>
    <lineage>
        <taxon>Eukaryota</taxon>
        <taxon>Sar</taxon>
        <taxon>Alveolata</taxon>
        <taxon>Ciliophora</taxon>
        <taxon>Intramacronucleata</taxon>
        <taxon>Oligohymenophorea</taxon>
        <taxon>Hymenostomatida</taxon>
        <taxon>Tetrahymenina</taxon>
        <taxon>Tetrahymenidae</taxon>
        <taxon>Tetrahymena</taxon>
    </lineage>
</organism>
<keyword evidence="2" id="KW-1185">Reference proteome</keyword>
<dbReference type="KEGG" id="tet:TTHERM_000180999"/>
<proteinExistence type="predicted"/>
<reference evidence="2" key="1">
    <citation type="journal article" date="2006" name="PLoS Biol.">
        <title>Macronuclear genome sequence of the ciliate Tetrahymena thermophila, a model eukaryote.</title>
        <authorList>
            <person name="Eisen J.A."/>
            <person name="Coyne R.S."/>
            <person name="Wu M."/>
            <person name="Wu D."/>
            <person name="Thiagarajan M."/>
            <person name="Wortman J.R."/>
            <person name="Badger J.H."/>
            <person name="Ren Q."/>
            <person name="Amedeo P."/>
            <person name="Jones K.M."/>
            <person name="Tallon L.J."/>
            <person name="Delcher A.L."/>
            <person name="Salzberg S.L."/>
            <person name="Silva J.C."/>
            <person name="Haas B.J."/>
            <person name="Majoros W.H."/>
            <person name="Farzad M."/>
            <person name="Carlton J.M."/>
            <person name="Smith R.K. Jr."/>
            <person name="Garg J."/>
            <person name="Pearlman R.E."/>
            <person name="Karrer K.M."/>
            <person name="Sun L."/>
            <person name="Manning G."/>
            <person name="Elde N.C."/>
            <person name="Turkewitz A.P."/>
            <person name="Asai D.J."/>
            <person name="Wilkes D.E."/>
            <person name="Wang Y."/>
            <person name="Cai H."/>
            <person name="Collins K."/>
            <person name="Stewart B.A."/>
            <person name="Lee S.R."/>
            <person name="Wilamowska K."/>
            <person name="Weinberg Z."/>
            <person name="Ruzzo W.L."/>
            <person name="Wloga D."/>
            <person name="Gaertig J."/>
            <person name="Frankel J."/>
            <person name="Tsao C.-C."/>
            <person name="Gorovsky M.A."/>
            <person name="Keeling P.J."/>
            <person name="Waller R.F."/>
            <person name="Patron N.J."/>
            <person name="Cherry J.M."/>
            <person name="Stover N.A."/>
            <person name="Krieger C.J."/>
            <person name="del Toro C."/>
            <person name="Ryder H.F."/>
            <person name="Williamson S.C."/>
            <person name="Barbeau R.A."/>
            <person name="Hamilton E.P."/>
            <person name="Orias E."/>
        </authorList>
    </citation>
    <scope>NUCLEOTIDE SEQUENCE [LARGE SCALE GENOMIC DNA]</scope>
    <source>
        <strain evidence="2">SB210</strain>
    </source>
</reference>
<sequence>MLNSKGFEFIKYFKSQLIKLTLLTIFQQVLPEKWHCNKKQNDQKPLLYYLQTTKY</sequence>
<evidence type="ECO:0000313" key="2">
    <source>
        <dbReference type="Proteomes" id="UP000009168"/>
    </source>
</evidence>
<protein>
    <submittedName>
        <fullName evidence="1">Uncharacterized protein</fullName>
    </submittedName>
</protein>
<dbReference type="EMBL" id="GG662840">
    <property type="protein sequence ID" value="EWS76213.1"/>
    <property type="molecule type" value="Genomic_DNA"/>
</dbReference>
<dbReference type="Proteomes" id="UP000009168">
    <property type="component" value="Unassembled WGS sequence"/>
</dbReference>
<gene>
    <name evidence="1" type="ORF">TTHERM_000180999</name>
</gene>